<keyword evidence="7" id="KW-1185">Reference proteome</keyword>
<keyword evidence="3" id="KW-0963">Cytoplasm</keyword>
<dbReference type="STRING" id="428992.SAMN05216272_102391"/>
<dbReference type="Gene3D" id="3.40.50.12370">
    <property type="match status" value="1"/>
</dbReference>
<evidence type="ECO:0000259" key="5">
    <source>
        <dbReference type="Pfam" id="PF00582"/>
    </source>
</evidence>
<evidence type="ECO:0000256" key="3">
    <source>
        <dbReference type="ARBA" id="ARBA00022490"/>
    </source>
</evidence>
<dbReference type="PANTHER" id="PTHR47892">
    <property type="entry name" value="UNIVERSAL STRESS PROTEIN E"/>
    <property type="match status" value="1"/>
</dbReference>
<dbReference type="AlphaFoldDB" id="A0A1G8E8B3"/>
<evidence type="ECO:0000313" key="7">
    <source>
        <dbReference type="Proteomes" id="UP000199636"/>
    </source>
</evidence>
<dbReference type="RefSeq" id="WP_090261651.1">
    <property type="nucleotide sequence ID" value="NZ_FNDS01000002.1"/>
</dbReference>
<dbReference type="Pfam" id="PF00582">
    <property type="entry name" value="Usp"/>
    <property type="match status" value="2"/>
</dbReference>
<dbReference type="InterPro" id="IPR006016">
    <property type="entry name" value="UspA"/>
</dbReference>
<evidence type="ECO:0000256" key="1">
    <source>
        <dbReference type="ARBA" id="ARBA00004496"/>
    </source>
</evidence>
<feature type="domain" description="UspA" evidence="5">
    <location>
        <begin position="4"/>
        <end position="145"/>
    </location>
</feature>
<reference evidence="7" key="1">
    <citation type="submission" date="2016-10" db="EMBL/GenBank/DDBJ databases">
        <authorList>
            <person name="Varghese N."/>
            <person name="Submissions S."/>
        </authorList>
    </citation>
    <scope>NUCLEOTIDE SEQUENCE [LARGE SCALE GENOMIC DNA]</scope>
    <source>
        <strain evidence="7">CCM 7469</strain>
    </source>
</reference>
<evidence type="ECO:0000256" key="2">
    <source>
        <dbReference type="ARBA" id="ARBA00008791"/>
    </source>
</evidence>
<protein>
    <submittedName>
        <fullName evidence="6">Universal stress protein E</fullName>
    </submittedName>
</protein>
<proteinExistence type="inferred from homology"/>
<dbReference type="Proteomes" id="UP000199636">
    <property type="component" value="Unassembled WGS sequence"/>
</dbReference>
<sequence length="305" mass="34513">MKLHHLLVVIDPTRDDQPALSRAQWIAERSGASVELLLCDFNPALDSGLLIPQRDLERARLILQSERLDWLERLAGPLRQAGIRAHCHTRWGKPLHREILAQVVEKQPDLVLKSSSRHGLLKRLLLTNTDWQLIRHCPRPLWLVHHASWEGQRLCAALDPLHESDKPADLDHQLIAVAEELQERLGMTASYLHSYMALPQTLAFNAELQINYEQHVKATEAHHRAALAQLLATHPEVKAEHVHLREGFAEEAIPEFVRNHGIDLLLMGAVARGHLESALIGHTAERVLEEVECDLLVIKPDTQKG</sequence>
<dbReference type="GO" id="GO:0005737">
    <property type="term" value="C:cytoplasm"/>
    <property type="evidence" value="ECO:0007669"/>
    <property type="project" value="UniProtKB-SubCell"/>
</dbReference>
<dbReference type="SUPFAM" id="SSF52402">
    <property type="entry name" value="Adenine nucleotide alpha hydrolases-like"/>
    <property type="match status" value="2"/>
</dbReference>
<organism evidence="6 7">
    <name type="scientific">Pseudomonas panipatensis</name>
    <dbReference type="NCBI Taxonomy" id="428992"/>
    <lineage>
        <taxon>Bacteria</taxon>
        <taxon>Pseudomonadati</taxon>
        <taxon>Pseudomonadota</taxon>
        <taxon>Gammaproteobacteria</taxon>
        <taxon>Pseudomonadales</taxon>
        <taxon>Pseudomonadaceae</taxon>
        <taxon>Pseudomonas</taxon>
    </lineage>
</organism>
<accession>A0A1G8E8B3</accession>
<name>A0A1G8E8B3_9PSED</name>
<dbReference type="PANTHER" id="PTHR47892:SF1">
    <property type="entry name" value="UNIVERSAL STRESS PROTEIN E"/>
    <property type="match status" value="1"/>
</dbReference>
<comment type="subcellular location">
    <subcellularLocation>
        <location evidence="1">Cytoplasm</location>
    </subcellularLocation>
</comment>
<evidence type="ECO:0000256" key="4">
    <source>
        <dbReference type="ARBA" id="ARBA00037131"/>
    </source>
</evidence>
<evidence type="ECO:0000313" key="6">
    <source>
        <dbReference type="EMBL" id="SDH66143.1"/>
    </source>
</evidence>
<comment type="function">
    <text evidence="4">Required for resistance to DNA-damaging agents.</text>
</comment>
<dbReference type="EMBL" id="FNDS01000002">
    <property type="protein sequence ID" value="SDH66143.1"/>
    <property type="molecule type" value="Genomic_DNA"/>
</dbReference>
<dbReference type="OrthoDB" id="239260at2"/>
<feature type="domain" description="UspA" evidence="5">
    <location>
        <begin position="172"/>
        <end position="299"/>
    </location>
</feature>
<gene>
    <name evidence="6" type="ORF">SAMN05216272_102391</name>
</gene>
<comment type="similarity">
    <text evidence="2">Belongs to the universal stress protein A family.</text>
</comment>